<name>A0AA36HZE5_9DINO</name>
<comment type="caution">
    <text evidence="1">The sequence shown here is derived from an EMBL/GenBank/DDBJ whole genome shotgun (WGS) entry which is preliminary data.</text>
</comment>
<accession>A0AA36HZE5</accession>
<gene>
    <name evidence="1" type="ORF">EVOR1521_LOCUS6330</name>
</gene>
<sequence>MPGELAASCRELAAPKREARALRLCTRGELALRRPRRAIEAAGRAMTLFSEQGDTQSADEMRALFARAQSLREAMREAAREARQAWLLFKERGDPSLLFEAAKNCHDAQHQFDDQNVLLLRRL</sequence>
<protein>
    <recommendedName>
        <fullName evidence="3">DUF4398 domain-containing protein</fullName>
    </recommendedName>
</protein>
<reference evidence="1" key="1">
    <citation type="submission" date="2023-08" db="EMBL/GenBank/DDBJ databases">
        <authorList>
            <person name="Chen Y."/>
            <person name="Shah S."/>
            <person name="Dougan E. K."/>
            <person name="Thang M."/>
            <person name="Chan C."/>
        </authorList>
    </citation>
    <scope>NUCLEOTIDE SEQUENCE</scope>
</reference>
<dbReference type="EMBL" id="CAUJNA010000470">
    <property type="protein sequence ID" value="CAJ1377560.1"/>
    <property type="molecule type" value="Genomic_DNA"/>
</dbReference>
<dbReference type="AlphaFoldDB" id="A0AA36HZE5"/>
<evidence type="ECO:0000313" key="1">
    <source>
        <dbReference type="EMBL" id="CAJ1377560.1"/>
    </source>
</evidence>
<evidence type="ECO:0000313" key="2">
    <source>
        <dbReference type="Proteomes" id="UP001178507"/>
    </source>
</evidence>
<keyword evidence="2" id="KW-1185">Reference proteome</keyword>
<organism evidence="1 2">
    <name type="scientific">Effrenium voratum</name>
    <dbReference type="NCBI Taxonomy" id="2562239"/>
    <lineage>
        <taxon>Eukaryota</taxon>
        <taxon>Sar</taxon>
        <taxon>Alveolata</taxon>
        <taxon>Dinophyceae</taxon>
        <taxon>Suessiales</taxon>
        <taxon>Symbiodiniaceae</taxon>
        <taxon>Effrenium</taxon>
    </lineage>
</organism>
<dbReference type="Proteomes" id="UP001178507">
    <property type="component" value="Unassembled WGS sequence"/>
</dbReference>
<proteinExistence type="predicted"/>
<evidence type="ECO:0008006" key="3">
    <source>
        <dbReference type="Google" id="ProtNLM"/>
    </source>
</evidence>